<keyword evidence="2" id="KW-0805">Transcription regulation</keyword>
<feature type="domain" description="RNA polymerase sigma factor 70 region 4 type 2" evidence="5">
    <location>
        <begin position="22"/>
        <end position="72"/>
    </location>
</feature>
<evidence type="ECO:0000313" key="7">
    <source>
        <dbReference type="Proteomes" id="UP001049518"/>
    </source>
</evidence>
<name>A0ABX8R5P3_9ACTN</name>
<reference evidence="6" key="1">
    <citation type="submission" date="2020-07" db="EMBL/GenBank/DDBJ databases">
        <authorList>
            <person name="Tarantini F.S."/>
            <person name="Hong K.W."/>
            <person name="Chan K.G."/>
        </authorList>
    </citation>
    <scope>NUCLEOTIDE SEQUENCE</scope>
    <source>
        <strain evidence="6">32-07</strain>
    </source>
</reference>
<evidence type="ECO:0000256" key="2">
    <source>
        <dbReference type="ARBA" id="ARBA00023015"/>
    </source>
</evidence>
<evidence type="ECO:0000256" key="4">
    <source>
        <dbReference type="ARBA" id="ARBA00023163"/>
    </source>
</evidence>
<keyword evidence="4" id="KW-0804">Transcription</keyword>
<dbReference type="InterPro" id="IPR013249">
    <property type="entry name" value="RNA_pol_sigma70_r4_t2"/>
</dbReference>
<proteinExistence type="inferred from homology"/>
<dbReference type="EMBL" id="CP059572">
    <property type="protein sequence ID" value="QXJ26375.1"/>
    <property type="molecule type" value="Genomic_DNA"/>
</dbReference>
<gene>
    <name evidence="6" type="ORF">AGRA3207_001363</name>
</gene>
<dbReference type="InterPro" id="IPR013324">
    <property type="entry name" value="RNA_pol_sigma_r3/r4-like"/>
</dbReference>
<accession>A0ABX8R5P3</accession>
<dbReference type="Proteomes" id="UP001049518">
    <property type="component" value="Chromosome"/>
</dbReference>
<keyword evidence="3" id="KW-0731">Sigma factor</keyword>
<sequence>MGKNTGSLVPGSAGGRMRPAVVARAFRALPPAHREILTETVFRDRSVNEAAVALGVPVDVVKLRVYEALRALHSALG</sequence>
<organism evidence="6 7">
    <name type="scientific">Actinomadura graeca</name>
    <dbReference type="NCBI Taxonomy" id="2750812"/>
    <lineage>
        <taxon>Bacteria</taxon>
        <taxon>Bacillati</taxon>
        <taxon>Actinomycetota</taxon>
        <taxon>Actinomycetes</taxon>
        <taxon>Streptosporangiales</taxon>
        <taxon>Thermomonosporaceae</taxon>
        <taxon>Actinomadura</taxon>
    </lineage>
</organism>
<protein>
    <recommendedName>
        <fullName evidence="5">RNA polymerase sigma factor 70 region 4 type 2 domain-containing protein</fullName>
    </recommendedName>
</protein>
<comment type="similarity">
    <text evidence="1">Belongs to the sigma-70 factor family. ECF subfamily.</text>
</comment>
<dbReference type="Pfam" id="PF08281">
    <property type="entry name" value="Sigma70_r4_2"/>
    <property type="match status" value="1"/>
</dbReference>
<dbReference type="SUPFAM" id="SSF88659">
    <property type="entry name" value="Sigma3 and sigma4 domains of RNA polymerase sigma factors"/>
    <property type="match status" value="1"/>
</dbReference>
<dbReference type="InterPro" id="IPR036388">
    <property type="entry name" value="WH-like_DNA-bd_sf"/>
</dbReference>
<evidence type="ECO:0000259" key="5">
    <source>
        <dbReference type="Pfam" id="PF08281"/>
    </source>
</evidence>
<keyword evidence="7" id="KW-1185">Reference proteome</keyword>
<evidence type="ECO:0000313" key="6">
    <source>
        <dbReference type="EMBL" id="QXJ26375.1"/>
    </source>
</evidence>
<evidence type="ECO:0000256" key="1">
    <source>
        <dbReference type="ARBA" id="ARBA00010641"/>
    </source>
</evidence>
<dbReference type="Gene3D" id="1.10.10.10">
    <property type="entry name" value="Winged helix-like DNA-binding domain superfamily/Winged helix DNA-binding domain"/>
    <property type="match status" value="1"/>
</dbReference>
<evidence type="ECO:0000256" key="3">
    <source>
        <dbReference type="ARBA" id="ARBA00023082"/>
    </source>
</evidence>